<organism evidence="1 2">
    <name type="scientific">Burkholderia contaminans</name>
    <dbReference type="NCBI Taxonomy" id="488447"/>
    <lineage>
        <taxon>Bacteria</taxon>
        <taxon>Pseudomonadati</taxon>
        <taxon>Pseudomonadota</taxon>
        <taxon>Betaproteobacteria</taxon>
        <taxon>Burkholderiales</taxon>
        <taxon>Burkholderiaceae</taxon>
        <taxon>Burkholderia</taxon>
        <taxon>Burkholderia cepacia complex</taxon>
    </lineage>
</organism>
<evidence type="ECO:0000313" key="1">
    <source>
        <dbReference type="EMBL" id="VWD26281.1"/>
    </source>
</evidence>
<evidence type="ECO:0000313" key="2">
    <source>
        <dbReference type="Proteomes" id="UP000494109"/>
    </source>
</evidence>
<accession>A0A6P2YVC8</accession>
<dbReference type="EMBL" id="CABVQS010000014">
    <property type="protein sequence ID" value="VWD26281.1"/>
    <property type="molecule type" value="Genomic_DNA"/>
</dbReference>
<protein>
    <submittedName>
        <fullName evidence="1">Uncharacterized protein</fullName>
    </submittedName>
</protein>
<name>A0A6P2YVC8_9BURK</name>
<dbReference type="RefSeq" id="WP_174945698.1">
    <property type="nucleotide sequence ID" value="NZ_CABVQS010000014.1"/>
</dbReference>
<gene>
    <name evidence="1" type="ORF">BCO71033_03541</name>
</gene>
<sequence length="90" mass="10042">MRDICKRITSFPLTRMERMAVSVGAFDSKRYLNLQLSRVTLEGTLAPLGRRVHIPAECLDRLIAALCEARDKLATDPDTWNAKHADGGSE</sequence>
<proteinExistence type="predicted"/>
<dbReference type="Proteomes" id="UP000494109">
    <property type="component" value="Unassembled WGS sequence"/>
</dbReference>
<dbReference type="AlphaFoldDB" id="A0A6P2YVC8"/>
<reference evidence="1 2" key="1">
    <citation type="submission" date="2019-09" db="EMBL/GenBank/DDBJ databases">
        <authorList>
            <person name="Depoorter E."/>
        </authorList>
    </citation>
    <scope>NUCLEOTIDE SEQUENCE [LARGE SCALE GENOMIC DNA]</scope>
    <source>
        <strain evidence="1">R-71033</strain>
    </source>
</reference>